<gene>
    <name evidence="8" type="primary">dapF</name>
    <name evidence="10" type="ORF">GHC57_08330</name>
</gene>
<evidence type="ECO:0000313" key="10">
    <source>
        <dbReference type="EMBL" id="MQX36522.1"/>
    </source>
</evidence>
<feature type="binding site" evidence="8">
    <location>
        <position position="161"/>
    </location>
    <ligand>
        <name>substrate</name>
    </ligand>
</feature>
<evidence type="ECO:0000256" key="5">
    <source>
        <dbReference type="ARBA" id="ARBA00023154"/>
    </source>
</evidence>
<comment type="pathway">
    <text evidence="1 8">Amino-acid biosynthesis; L-lysine biosynthesis via DAP pathway; DL-2,6-diaminopimelate from LL-2,6-diaminopimelate: step 1/1.</text>
</comment>
<reference evidence="10 11" key="1">
    <citation type="submission" date="2019-10" db="EMBL/GenBank/DDBJ databases">
        <title>Draft whole-genome sequence of the purple nonsulfur photosynthetic bacterium Roseospira navarrensis DSM 15114.</title>
        <authorList>
            <person name="Kyndt J.A."/>
            <person name="Meyer T.E."/>
        </authorList>
    </citation>
    <scope>NUCLEOTIDE SEQUENCE [LARGE SCALE GENOMIC DNA]</scope>
    <source>
        <strain evidence="10 11">DSM 15114</strain>
    </source>
</reference>
<evidence type="ECO:0000256" key="2">
    <source>
        <dbReference type="ARBA" id="ARBA00010219"/>
    </source>
</evidence>
<evidence type="ECO:0000256" key="8">
    <source>
        <dbReference type="HAMAP-Rule" id="MF_00197"/>
    </source>
</evidence>
<feature type="binding site" evidence="8">
    <location>
        <begin position="222"/>
        <end position="223"/>
    </location>
    <ligand>
        <name>substrate</name>
    </ligand>
</feature>
<keyword evidence="5 8" id="KW-0457">Lysine biosynthesis</keyword>
<feature type="binding site" evidence="8">
    <location>
        <begin position="81"/>
        <end position="82"/>
    </location>
    <ligand>
        <name>substrate</name>
    </ligand>
</feature>
<dbReference type="NCBIfam" id="TIGR00652">
    <property type="entry name" value="DapF"/>
    <property type="match status" value="1"/>
</dbReference>
<dbReference type="SUPFAM" id="SSF54506">
    <property type="entry name" value="Diaminopimelate epimerase-like"/>
    <property type="match status" value="2"/>
</dbReference>
<dbReference type="InterPro" id="IPR018510">
    <property type="entry name" value="DAP_epimerase_AS"/>
</dbReference>
<comment type="caution">
    <text evidence="10">The sequence shown here is derived from an EMBL/GenBank/DDBJ whole genome shotgun (WGS) entry which is preliminary data.</text>
</comment>
<dbReference type="Proteomes" id="UP000434582">
    <property type="component" value="Unassembled WGS sequence"/>
</dbReference>
<keyword evidence="8" id="KW-0963">Cytoplasm</keyword>
<keyword evidence="11" id="KW-1185">Reference proteome</keyword>
<dbReference type="GO" id="GO:0008837">
    <property type="term" value="F:diaminopimelate epimerase activity"/>
    <property type="evidence" value="ECO:0007669"/>
    <property type="project" value="UniProtKB-UniRule"/>
</dbReference>
<feature type="active site" description="Proton acceptor" evidence="8">
    <location>
        <position position="221"/>
    </location>
</feature>
<sequence>MTDAGVPFRKMHGLGNDFVVVDTRTHPLALTDAQAARIADRRAGVGCDQLVTIEPPRPAYPGSAAFMGIRNADGGVVEACGNATRCVAHLLMDEAGAETVTLGTLAGPVVATRAADGLVRVDMGPARTDWAAIPLAEARDTLHVNLGVAPFSDAVAVSMGNPHVVAFVENAERVDLRGIGPVIEHHALFPNRVNAEVVSRRPDGTLRMRVWERGAGITRACGTGACAVAVAAIRRGLMLPGAVTVVLDGGPLVIDWAGGDAPVLMTGPVATAFTGHLNGSLLS</sequence>
<dbReference type="UniPathway" id="UPA00034">
    <property type="reaction ID" value="UER00025"/>
</dbReference>
<feature type="binding site" evidence="8">
    <location>
        <position position="49"/>
    </location>
    <ligand>
        <name>substrate</name>
    </ligand>
</feature>
<comment type="subcellular location">
    <subcellularLocation>
        <location evidence="8">Cytoplasm</location>
    </subcellularLocation>
</comment>
<protein>
    <recommendedName>
        <fullName evidence="3 8">Diaminopimelate epimerase</fullName>
        <shortName evidence="8">DAP epimerase</shortName>
        <ecNumber evidence="3 8">5.1.1.7</ecNumber>
    </recommendedName>
    <alternativeName>
        <fullName evidence="8">PLP-independent amino acid racemase</fullName>
    </alternativeName>
</protein>
<dbReference type="HAMAP" id="MF_00197">
    <property type="entry name" value="DAP_epimerase"/>
    <property type="match status" value="1"/>
</dbReference>
<dbReference type="PANTHER" id="PTHR31689:SF0">
    <property type="entry name" value="DIAMINOPIMELATE EPIMERASE"/>
    <property type="match status" value="1"/>
</dbReference>
<comment type="similarity">
    <text evidence="2 8">Belongs to the diaminopimelate epimerase family.</text>
</comment>
<feature type="binding site" evidence="8">
    <location>
        <begin position="212"/>
        <end position="213"/>
    </location>
    <ligand>
        <name>substrate</name>
    </ligand>
</feature>
<comment type="subunit">
    <text evidence="8">Homodimer.</text>
</comment>
<name>A0A7X1ZDV4_9PROT</name>
<feature type="active site" evidence="9">
    <location>
        <position position="80"/>
    </location>
</feature>
<evidence type="ECO:0000256" key="7">
    <source>
        <dbReference type="ARBA" id="ARBA00051712"/>
    </source>
</evidence>
<keyword evidence="4 8" id="KW-0028">Amino-acid biosynthesis</keyword>
<feature type="active site" description="Proton donor" evidence="8">
    <location>
        <position position="80"/>
    </location>
</feature>
<dbReference type="GO" id="GO:0005829">
    <property type="term" value="C:cytosol"/>
    <property type="evidence" value="ECO:0007669"/>
    <property type="project" value="TreeGrafter"/>
</dbReference>
<accession>A0A7X1ZDV4</accession>
<feature type="binding site" evidence="8">
    <location>
        <position position="194"/>
    </location>
    <ligand>
        <name>substrate</name>
    </ligand>
</feature>
<evidence type="ECO:0000256" key="6">
    <source>
        <dbReference type="ARBA" id="ARBA00023235"/>
    </source>
</evidence>
<evidence type="ECO:0000313" key="11">
    <source>
        <dbReference type="Proteomes" id="UP000434582"/>
    </source>
</evidence>
<feature type="binding site" evidence="8">
    <location>
        <position position="16"/>
    </location>
    <ligand>
        <name>substrate</name>
    </ligand>
</feature>
<comment type="function">
    <text evidence="8">Catalyzes the stereoinversion of LL-2,6-diaminopimelate (L,L-DAP) to meso-diaminopimelate (meso-DAP), a precursor of L-lysine and an essential component of the bacterial peptidoglycan.</text>
</comment>
<dbReference type="PANTHER" id="PTHR31689">
    <property type="entry name" value="DIAMINOPIMELATE EPIMERASE, CHLOROPLASTIC"/>
    <property type="match status" value="1"/>
</dbReference>
<evidence type="ECO:0000256" key="3">
    <source>
        <dbReference type="ARBA" id="ARBA00013080"/>
    </source>
</evidence>
<dbReference type="EC" id="5.1.1.7" evidence="3 8"/>
<feature type="site" description="Could be important to modulate the pK values of the two catalytic cysteine residues" evidence="8">
    <location>
        <position position="163"/>
    </location>
</feature>
<dbReference type="OrthoDB" id="9805408at2"/>
<dbReference type="Pfam" id="PF01678">
    <property type="entry name" value="DAP_epimerase"/>
    <property type="match status" value="2"/>
</dbReference>
<feature type="binding site" evidence="8">
    <location>
        <position position="71"/>
    </location>
    <ligand>
        <name>substrate</name>
    </ligand>
</feature>
<evidence type="ECO:0000256" key="4">
    <source>
        <dbReference type="ARBA" id="ARBA00022605"/>
    </source>
</evidence>
<dbReference type="GO" id="GO:0009089">
    <property type="term" value="P:lysine biosynthetic process via diaminopimelate"/>
    <property type="evidence" value="ECO:0007669"/>
    <property type="project" value="UniProtKB-UniRule"/>
</dbReference>
<feature type="site" description="Could be important to modulate the pK values of the two catalytic cysteine residues" evidence="8">
    <location>
        <position position="212"/>
    </location>
</feature>
<evidence type="ECO:0000256" key="9">
    <source>
        <dbReference type="PROSITE-ProRule" id="PRU10125"/>
    </source>
</evidence>
<keyword evidence="6 8" id="KW-0413">Isomerase</keyword>
<comment type="catalytic activity">
    <reaction evidence="7 8">
        <text>(2S,6S)-2,6-diaminopimelate = meso-2,6-diaminopimelate</text>
        <dbReference type="Rhea" id="RHEA:15393"/>
        <dbReference type="ChEBI" id="CHEBI:57609"/>
        <dbReference type="ChEBI" id="CHEBI:57791"/>
        <dbReference type="EC" id="5.1.1.7"/>
    </reaction>
</comment>
<dbReference type="PROSITE" id="PS01326">
    <property type="entry name" value="DAP_EPIMERASE"/>
    <property type="match status" value="1"/>
</dbReference>
<evidence type="ECO:0000256" key="1">
    <source>
        <dbReference type="ARBA" id="ARBA00005196"/>
    </source>
</evidence>
<dbReference type="InterPro" id="IPR001653">
    <property type="entry name" value="DAP_epimerase_DapF"/>
</dbReference>
<dbReference type="RefSeq" id="WP_153343105.1">
    <property type="nucleotide sequence ID" value="NZ_WIVE01000021.1"/>
</dbReference>
<dbReference type="AlphaFoldDB" id="A0A7X1ZDV4"/>
<dbReference type="EMBL" id="WIVE01000021">
    <property type="protein sequence ID" value="MQX36522.1"/>
    <property type="molecule type" value="Genomic_DNA"/>
</dbReference>
<proteinExistence type="inferred from homology"/>
<organism evidence="10 11">
    <name type="scientific">Roseospira navarrensis</name>
    <dbReference type="NCBI Taxonomy" id="140058"/>
    <lineage>
        <taxon>Bacteria</taxon>
        <taxon>Pseudomonadati</taxon>
        <taxon>Pseudomonadota</taxon>
        <taxon>Alphaproteobacteria</taxon>
        <taxon>Rhodospirillales</taxon>
        <taxon>Rhodospirillaceae</taxon>
        <taxon>Roseospira</taxon>
    </lineage>
</organism>
<dbReference type="Gene3D" id="3.10.310.10">
    <property type="entry name" value="Diaminopimelate Epimerase, Chain A, domain 1"/>
    <property type="match status" value="2"/>
</dbReference>